<sequence length="158" mass="18269">MKILAKLVITNISKSEPGKRKLIFSSRNNDVKKINLLHDSKSNSDQTSKNFIQHELDFELLDLHSDDSNYTCKQKKDKFRAINEVNIDNDIQTIIQKHQELNNNSKCIYETKKYLVGKNDLFKDHVLDIGKDSLVIKKTKIDIESSTVKLDKNNSLYS</sequence>
<accession>A0A9N9ILD5</accession>
<dbReference type="Proteomes" id="UP000789405">
    <property type="component" value="Unassembled WGS sequence"/>
</dbReference>
<organism evidence="1 2">
    <name type="scientific">Dentiscutata erythropus</name>
    <dbReference type="NCBI Taxonomy" id="1348616"/>
    <lineage>
        <taxon>Eukaryota</taxon>
        <taxon>Fungi</taxon>
        <taxon>Fungi incertae sedis</taxon>
        <taxon>Mucoromycota</taxon>
        <taxon>Glomeromycotina</taxon>
        <taxon>Glomeromycetes</taxon>
        <taxon>Diversisporales</taxon>
        <taxon>Gigasporaceae</taxon>
        <taxon>Dentiscutata</taxon>
    </lineage>
</organism>
<comment type="caution">
    <text evidence="1">The sequence shown here is derived from an EMBL/GenBank/DDBJ whole genome shotgun (WGS) entry which is preliminary data.</text>
</comment>
<proteinExistence type="predicted"/>
<protein>
    <submittedName>
        <fullName evidence="1">20556_t:CDS:1</fullName>
    </submittedName>
</protein>
<reference evidence="1" key="1">
    <citation type="submission" date="2021-06" db="EMBL/GenBank/DDBJ databases">
        <authorList>
            <person name="Kallberg Y."/>
            <person name="Tangrot J."/>
            <person name="Rosling A."/>
        </authorList>
    </citation>
    <scope>NUCLEOTIDE SEQUENCE</scope>
    <source>
        <strain evidence="1">MA453B</strain>
    </source>
</reference>
<name>A0A9N9ILD5_9GLOM</name>
<keyword evidence="2" id="KW-1185">Reference proteome</keyword>
<feature type="non-terminal residue" evidence="1">
    <location>
        <position position="158"/>
    </location>
</feature>
<gene>
    <name evidence="1" type="ORF">DERYTH_LOCUS16023</name>
</gene>
<evidence type="ECO:0000313" key="2">
    <source>
        <dbReference type="Proteomes" id="UP000789405"/>
    </source>
</evidence>
<evidence type="ECO:0000313" key="1">
    <source>
        <dbReference type="EMBL" id="CAG8741268.1"/>
    </source>
</evidence>
<dbReference type="AlphaFoldDB" id="A0A9N9ILD5"/>
<dbReference type="EMBL" id="CAJVPY010013563">
    <property type="protein sequence ID" value="CAG8741268.1"/>
    <property type="molecule type" value="Genomic_DNA"/>
</dbReference>